<feature type="compositionally biased region" description="Pro residues" evidence="1">
    <location>
        <begin position="152"/>
        <end position="170"/>
    </location>
</feature>
<feature type="compositionally biased region" description="Polar residues" evidence="1">
    <location>
        <begin position="74"/>
        <end position="88"/>
    </location>
</feature>
<feature type="compositionally biased region" description="Low complexity" evidence="1">
    <location>
        <begin position="614"/>
        <end position="633"/>
    </location>
</feature>
<evidence type="ECO:0000256" key="1">
    <source>
        <dbReference type="SAM" id="MobiDB-lite"/>
    </source>
</evidence>
<feature type="region of interest" description="Disordered" evidence="1">
    <location>
        <begin position="303"/>
        <end position="339"/>
    </location>
</feature>
<feature type="compositionally biased region" description="Pro residues" evidence="1">
    <location>
        <begin position="509"/>
        <end position="524"/>
    </location>
</feature>
<protein>
    <submittedName>
        <fullName evidence="2">Uncharacterized protein</fullName>
    </submittedName>
</protein>
<feature type="compositionally biased region" description="Pro residues" evidence="1">
    <location>
        <begin position="325"/>
        <end position="339"/>
    </location>
</feature>
<evidence type="ECO:0000313" key="3">
    <source>
        <dbReference type="Proteomes" id="UP001215151"/>
    </source>
</evidence>
<accession>A0AAD7X522</accession>
<dbReference type="Proteomes" id="UP001215151">
    <property type="component" value="Unassembled WGS sequence"/>
</dbReference>
<dbReference type="AlphaFoldDB" id="A0AAD7X522"/>
<feature type="compositionally biased region" description="Polar residues" evidence="1">
    <location>
        <begin position="263"/>
        <end position="274"/>
    </location>
</feature>
<keyword evidence="3" id="KW-1185">Reference proteome</keyword>
<feature type="compositionally biased region" description="Low complexity" evidence="1">
    <location>
        <begin position="546"/>
        <end position="565"/>
    </location>
</feature>
<name>A0AAD7X522_9APHY</name>
<proteinExistence type="predicted"/>
<organism evidence="2 3">
    <name type="scientific">Trametes cubensis</name>
    <dbReference type="NCBI Taxonomy" id="1111947"/>
    <lineage>
        <taxon>Eukaryota</taxon>
        <taxon>Fungi</taxon>
        <taxon>Dikarya</taxon>
        <taxon>Basidiomycota</taxon>
        <taxon>Agaricomycotina</taxon>
        <taxon>Agaricomycetes</taxon>
        <taxon>Polyporales</taxon>
        <taxon>Polyporaceae</taxon>
        <taxon>Trametes</taxon>
    </lineage>
</organism>
<comment type="caution">
    <text evidence="2">The sequence shown here is derived from an EMBL/GenBank/DDBJ whole genome shotgun (WGS) entry which is preliminary data.</text>
</comment>
<reference evidence="2" key="1">
    <citation type="submission" date="2022-11" db="EMBL/GenBank/DDBJ databases">
        <title>Genome Sequence of Cubamyces cubensis.</title>
        <authorList>
            <person name="Buettner E."/>
        </authorList>
    </citation>
    <scope>NUCLEOTIDE SEQUENCE</scope>
    <source>
        <strain evidence="2">MPL-01</strain>
    </source>
</reference>
<dbReference type="EMBL" id="JAPEVG010000919">
    <property type="protein sequence ID" value="KAJ8454657.1"/>
    <property type="molecule type" value="Genomic_DNA"/>
</dbReference>
<feature type="region of interest" description="Disordered" evidence="1">
    <location>
        <begin position="377"/>
        <end position="401"/>
    </location>
</feature>
<feature type="compositionally biased region" description="Pro residues" evidence="1">
    <location>
        <begin position="377"/>
        <end position="391"/>
    </location>
</feature>
<gene>
    <name evidence="2" type="ORF">ONZ51_g12902</name>
</gene>
<feature type="compositionally biased region" description="Polar residues" evidence="1">
    <location>
        <begin position="445"/>
        <end position="462"/>
    </location>
</feature>
<feature type="region of interest" description="Disordered" evidence="1">
    <location>
        <begin position="74"/>
        <end position="288"/>
    </location>
</feature>
<evidence type="ECO:0000313" key="2">
    <source>
        <dbReference type="EMBL" id="KAJ8454657.1"/>
    </source>
</evidence>
<feature type="compositionally biased region" description="Acidic residues" evidence="1">
    <location>
        <begin position="571"/>
        <end position="580"/>
    </location>
</feature>
<feature type="compositionally biased region" description="Polar residues" evidence="1">
    <location>
        <begin position="472"/>
        <end position="497"/>
    </location>
</feature>
<sequence>MAQLLAPAAPGSERISQILPTVKCSNCNQPVRIADLGDHVCAPVPPVPTMPALKTPSSPRSMAALLPTRLQNLVSSPQAQSPPRTSSLAQAPPRQKSPAPPPPQPQPTGRARAPSTASSLSIRSNNSKPERVPSPLARRDTRSPPNGGQVPFPSPPGPSEPPRVPSPRIPPATSRTPDLPAALASRTSPGMDRAPTPAGRSNIAAPGTTALRPRTPSVASVRPGGLHANGIRQPAQSNPAPYPSTRPDPRMGPGAAGAMSPPSVRQRSGTNASVRPSFDNGPEIIYSTDARARTPANDPIRMRAPSAASMRPSLDQQRPPYMGGAPPPARTPPPHVGTPHPEPNTQIGGEAGMAGVGRRGFAAAARAAMFTTNLGLPPPMPQDPNMMPPMTPGQGMDGRRANAPRFLDIASAAKYGKLQYHDSSRFAGADVRNQAAANTPPLSPGSGTASMSPHSPYSQKSPVSAELPPPNARTSPNITPTNSAGPGIASSPTSPVSVHSLRDRVLPPSQEPPKVPLPDPPSTPRLPFFEKFKNKLPAVDTTKPLPDSADPSPSSPASDDGSYSGLAYANSDEEEDDDDDLPLRTSPQPLTTPGKSAIASSGGGGNQNKVRFPSMTNSESKYSSSSSSSSATSPRLPQRSLILLHGRILLLLAYVRQVDRGTRPCHGNALRG</sequence>
<feature type="region of interest" description="Disordered" evidence="1">
    <location>
        <begin position="435"/>
        <end position="634"/>
    </location>
</feature>
<feature type="compositionally biased region" description="Polar residues" evidence="1">
    <location>
        <begin position="115"/>
        <end position="127"/>
    </location>
</feature>